<proteinExistence type="predicted"/>
<dbReference type="EMBL" id="CAJVCH010560944">
    <property type="protein sequence ID" value="CAG7831533.1"/>
    <property type="molecule type" value="Genomic_DNA"/>
</dbReference>
<reference evidence="8" key="1">
    <citation type="submission" date="2021-06" db="EMBL/GenBank/DDBJ databases">
        <authorList>
            <person name="Hodson N. C."/>
            <person name="Mongue J. A."/>
            <person name="Jaron S. K."/>
        </authorList>
    </citation>
    <scope>NUCLEOTIDE SEQUENCE</scope>
</reference>
<feature type="signal peptide" evidence="7">
    <location>
        <begin position="1"/>
        <end position="22"/>
    </location>
</feature>
<sequence length="372" mass="42577">MALHRSNLFILIAALAVTHSSCVNLTTLRLAQVVYRHGDRAPMYIYPTDPYKDVQKYWPNGLGQLTSRGMDQQYDLGEYLRQRYDGFIDRLYDRKQIHVLSSDVDRTLMSAEANLVGLFPKLTTFSEGSAGSEGKVDMQLVPIHTLMDSTDKLLHMSANCPRRDEAFDEYENTSPMIQKIREENENLFEYVKYKMGMPAAHEMFTVMKISDILYCQQQHNLTLPSWANDTILEKMRYLSGIEYAMKGGTTELRRLIGGPLVERLMSNMQAETTSQTRESPKMYMHSGHDDTLAALMATMGVFDPQNPGYASAFIMDLHQEESTGKYFVEIFYRNSTEREPYPLHIPGCGSPCYLEDMQTLLAPYIPTDWEAE</sequence>
<dbReference type="PANTHER" id="PTHR11567:SF211">
    <property type="entry name" value="PROSTATIC ACID PHOSPHATASE"/>
    <property type="match status" value="1"/>
</dbReference>
<evidence type="ECO:0000256" key="2">
    <source>
        <dbReference type="ARBA" id="ARBA00012646"/>
    </source>
</evidence>
<dbReference type="CDD" id="cd07061">
    <property type="entry name" value="HP_HAP_like"/>
    <property type="match status" value="1"/>
</dbReference>
<dbReference type="PROSITE" id="PS00616">
    <property type="entry name" value="HIS_ACID_PHOSPHAT_1"/>
    <property type="match status" value="1"/>
</dbReference>
<evidence type="ECO:0000313" key="8">
    <source>
        <dbReference type="EMBL" id="CAG7831533.1"/>
    </source>
</evidence>
<keyword evidence="3 7" id="KW-0732">Signal</keyword>
<dbReference type="OrthoDB" id="10257284at2759"/>
<keyword evidence="6" id="KW-0325">Glycoprotein</keyword>
<keyword evidence="4" id="KW-0378">Hydrolase</keyword>
<keyword evidence="9" id="KW-1185">Reference proteome</keyword>
<evidence type="ECO:0000256" key="7">
    <source>
        <dbReference type="SAM" id="SignalP"/>
    </source>
</evidence>
<dbReference type="PANTHER" id="PTHR11567">
    <property type="entry name" value="ACID PHOSPHATASE-RELATED"/>
    <property type="match status" value="1"/>
</dbReference>
<evidence type="ECO:0000256" key="3">
    <source>
        <dbReference type="ARBA" id="ARBA00022729"/>
    </source>
</evidence>
<feature type="chain" id="PRO_5035307039" description="acid phosphatase" evidence="7">
    <location>
        <begin position="23"/>
        <end position="372"/>
    </location>
</feature>
<evidence type="ECO:0000256" key="5">
    <source>
        <dbReference type="ARBA" id="ARBA00023157"/>
    </source>
</evidence>
<dbReference type="EC" id="3.1.3.2" evidence="2"/>
<dbReference type="InterPro" id="IPR000560">
    <property type="entry name" value="His_Pase_clade-2"/>
</dbReference>
<gene>
    <name evidence="8" type="ORF">AFUS01_LOCUS41274</name>
</gene>
<name>A0A8J2LGV5_9HEXA</name>
<evidence type="ECO:0000256" key="6">
    <source>
        <dbReference type="ARBA" id="ARBA00023180"/>
    </source>
</evidence>
<dbReference type="Proteomes" id="UP000708208">
    <property type="component" value="Unassembled WGS sequence"/>
</dbReference>
<comment type="catalytic activity">
    <reaction evidence="1">
        <text>a phosphate monoester + H2O = an alcohol + phosphate</text>
        <dbReference type="Rhea" id="RHEA:15017"/>
        <dbReference type="ChEBI" id="CHEBI:15377"/>
        <dbReference type="ChEBI" id="CHEBI:30879"/>
        <dbReference type="ChEBI" id="CHEBI:43474"/>
        <dbReference type="ChEBI" id="CHEBI:67140"/>
        <dbReference type="EC" id="3.1.3.2"/>
    </reaction>
</comment>
<keyword evidence="5" id="KW-1015">Disulfide bond</keyword>
<dbReference type="Pfam" id="PF00328">
    <property type="entry name" value="His_Phos_2"/>
    <property type="match status" value="1"/>
</dbReference>
<accession>A0A8J2LGV5</accession>
<dbReference type="AlphaFoldDB" id="A0A8J2LGV5"/>
<evidence type="ECO:0000256" key="4">
    <source>
        <dbReference type="ARBA" id="ARBA00022801"/>
    </source>
</evidence>
<feature type="non-terminal residue" evidence="8">
    <location>
        <position position="1"/>
    </location>
</feature>
<dbReference type="InterPro" id="IPR033379">
    <property type="entry name" value="Acid_Pase_AS"/>
</dbReference>
<evidence type="ECO:0000313" key="9">
    <source>
        <dbReference type="Proteomes" id="UP000708208"/>
    </source>
</evidence>
<dbReference type="GO" id="GO:0003993">
    <property type="term" value="F:acid phosphatase activity"/>
    <property type="evidence" value="ECO:0007669"/>
    <property type="project" value="UniProtKB-EC"/>
</dbReference>
<dbReference type="InterPro" id="IPR050645">
    <property type="entry name" value="Histidine_acid_phosphatase"/>
</dbReference>
<protein>
    <recommendedName>
        <fullName evidence="2">acid phosphatase</fullName>
        <ecNumber evidence="2">3.1.3.2</ecNumber>
    </recommendedName>
</protein>
<organism evidence="8 9">
    <name type="scientific">Allacma fusca</name>
    <dbReference type="NCBI Taxonomy" id="39272"/>
    <lineage>
        <taxon>Eukaryota</taxon>
        <taxon>Metazoa</taxon>
        <taxon>Ecdysozoa</taxon>
        <taxon>Arthropoda</taxon>
        <taxon>Hexapoda</taxon>
        <taxon>Collembola</taxon>
        <taxon>Symphypleona</taxon>
        <taxon>Sminthuridae</taxon>
        <taxon>Allacma</taxon>
    </lineage>
</organism>
<comment type="caution">
    <text evidence="8">The sequence shown here is derived from an EMBL/GenBank/DDBJ whole genome shotgun (WGS) entry which is preliminary data.</text>
</comment>
<evidence type="ECO:0000256" key="1">
    <source>
        <dbReference type="ARBA" id="ARBA00000032"/>
    </source>
</evidence>